<dbReference type="Proteomes" id="UP001500449">
    <property type="component" value="Unassembled WGS sequence"/>
</dbReference>
<comment type="caution">
    <text evidence="2">The sequence shown here is derived from an EMBL/GenBank/DDBJ whole genome shotgun (WGS) entry which is preliminary data.</text>
</comment>
<evidence type="ECO:0000256" key="1">
    <source>
        <dbReference type="SAM" id="SignalP"/>
    </source>
</evidence>
<organism evidence="2 3">
    <name type="scientific">Pseudonocardia ailaonensis</name>
    <dbReference type="NCBI Taxonomy" id="367279"/>
    <lineage>
        <taxon>Bacteria</taxon>
        <taxon>Bacillati</taxon>
        <taxon>Actinomycetota</taxon>
        <taxon>Actinomycetes</taxon>
        <taxon>Pseudonocardiales</taxon>
        <taxon>Pseudonocardiaceae</taxon>
        <taxon>Pseudonocardia</taxon>
    </lineage>
</organism>
<dbReference type="EMBL" id="BAAAQK010000004">
    <property type="protein sequence ID" value="GAA1836859.1"/>
    <property type="molecule type" value="Genomic_DNA"/>
</dbReference>
<proteinExistence type="predicted"/>
<accession>A0ABN2MTE2</accession>
<keyword evidence="1" id="KW-0732">Signal</keyword>
<protein>
    <submittedName>
        <fullName evidence="2">Uncharacterized protein</fullName>
    </submittedName>
</protein>
<keyword evidence="3" id="KW-1185">Reference proteome</keyword>
<reference evidence="2 3" key="1">
    <citation type="journal article" date="2019" name="Int. J. Syst. Evol. Microbiol.">
        <title>The Global Catalogue of Microorganisms (GCM) 10K type strain sequencing project: providing services to taxonomists for standard genome sequencing and annotation.</title>
        <authorList>
            <consortium name="The Broad Institute Genomics Platform"/>
            <consortium name="The Broad Institute Genome Sequencing Center for Infectious Disease"/>
            <person name="Wu L."/>
            <person name="Ma J."/>
        </authorList>
    </citation>
    <scope>NUCLEOTIDE SEQUENCE [LARGE SCALE GENOMIC DNA]</scope>
    <source>
        <strain evidence="2 3">JCM 16009</strain>
    </source>
</reference>
<sequence length="136" mass="13691">MPFAVALGACSTAAPTSAHASISASAPVPAAPAPTTVPQAAPTGTPLLWPVTDVSAAQQLQTSVDGGAQPWTLDPEEVALNYAGATWSWTNPTVTQTAPGRLDLTNPGGGTAHLTLVQPVRAGTTGIWVVSQAQRT</sequence>
<evidence type="ECO:0000313" key="3">
    <source>
        <dbReference type="Proteomes" id="UP001500449"/>
    </source>
</evidence>
<name>A0ABN2MTE2_9PSEU</name>
<feature type="signal peptide" evidence="1">
    <location>
        <begin position="1"/>
        <end position="20"/>
    </location>
</feature>
<evidence type="ECO:0000313" key="2">
    <source>
        <dbReference type="EMBL" id="GAA1836859.1"/>
    </source>
</evidence>
<gene>
    <name evidence="2" type="ORF">GCM10009836_14270</name>
</gene>
<feature type="chain" id="PRO_5047043375" evidence="1">
    <location>
        <begin position="21"/>
        <end position="136"/>
    </location>
</feature>